<dbReference type="EMBL" id="KZ302168">
    <property type="protein sequence ID" value="PFH46673.1"/>
    <property type="molecule type" value="Genomic_DNA"/>
</dbReference>
<protein>
    <submittedName>
        <fullName evidence="2">Uncharacterized protein</fullName>
    </submittedName>
</protein>
<evidence type="ECO:0000313" key="2">
    <source>
        <dbReference type="EMBL" id="PFH46673.1"/>
    </source>
</evidence>
<accession>A0A2A9NGA4</accession>
<proteinExistence type="predicted"/>
<feature type="region of interest" description="Disordered" evidence="1">
    <location>
        <begin position="49"/>
        <end position="74"/>
    </location>
</feature>
<gene>
    <name evidence="2" type="ORF">AMATHDRAFT_7508</name>
</gene>
<reference evidence="2 3" key="1">
    <citation type="submission" date="2014-02" db="EMBL/GenBank/DDBJ databases">
        <title>Transposable element dynamics among asymbiotic and ectomycorrhizal Amanita fungi.</title>
        <authorList>
            <consortium name="DOE Joint Genome Institute"/>
            <person name="Hess J."/>
            <person name="Skrede I."/>
            <person name="Wolfe B."/>
            <person name="LaButti K."/>
            <person name="Ohm R.A."/>
            <person name="Grigoriev I.V."/>
            <person name="Pringle A."/>
        </authorList>
    </citation>
    <scope>NUCLEOTIDE SEQUENCE [LARGE SCALE GENOMIC DNA]</scope>
    <source>
        <strain evidence="2 3">SKay4041</strain>
    </source>
</reference>
<evidence type="ECO:0000313" key="3">
    <source>
        <dbReference type="Proteomes" id="UP000242287"/>
    </source>
</evidence>
<evidence type="ECO:0000256" key="1">
    <source>
        <dbReference type="SAM" id="MobiDB-lite"/>
    </source>
</evidence>
<organism evidence="2 3">
    <name type="scientific">Amanita thiersii Skay4041</name>
    <dbReference type="NCBI Taxonomy" id="703135"/>
    <lineage>
        <taxon>Eukaryota</taxon>
        <taxon>Fungi</taxon>
        <taxon>Dikarya</taxon>
        <taxon>Basidiomycota</taxon>
        <taxon>Agaricomycotina</taxon>
        <taxon>Agaricomycetes</taxon>
        <taxon>Agaricomycetidae</taxon>
        <taxon>Agaricales</taxon>
        <taxon>Pluteineae</taxon>
        <taxon>Amanitaceae</taxon>
        <taxon>Amanita</taxon>
    </lineage>
</organism>
<dbReference type="Proteomes" id="UP000242287">
    <property type="component" value="Unassembled WGS sequence"/>
</dbReference>
<dbReference type="AlphaFoldDB" id="A0A2A9NGA4"/>
<sequence length="104" mass="11534">MMVGGASGGTDEDPDWSLNQALAQIQQLMNSLVALQNTVHQQNAVIQQLQNQAPPPTGSTYRGPKMATPPIYDDPKNSPPYVLKSLGFLDSCRPVWRNYFRTIF</sequence>
<name>A0A2A9NGA4_9AGAR</name>
<keyword evidence="3" id="KW-1185">Reference proteome</keyword>